<feature type="region of interest" description="Disordered" evidence="1">
    <location>
        <begin position="363"/>
        <end position="464"/>
    </location>
</feature>
<feature type="compositionally biased region" description="Low complexity" evidence="1">
    <location>
        <begin position="431"/>
        <end position="445"/>
    </location>
</feature>
<sequence>MPHFRLVVVTSSDGQGREYVFCDLCLLREQNRDPTGSYCSLHRPVHSQPQDASYLRDDQVEGAIQTTLLAAYEASQDDDVYPANKTSPLVPTHAAESPQSSWSSSSTEEEDSDNKPTKPLPSPTTANQSEAAQQPPLPQAVSSISQSIQTRRRGPGRRAENLRIHLANPPPLPNPGERPNPEVLARHGVIVPNLPTIPGLRPSKQPGVTAIDLAWCKAHRLCSNCHKPVDDLNFSKCTSCRAAGLERAKRYQAKKKELEKEKEKQKQKEKEKQKGKEMPVQTQTIAGPSRDGTYPETQTTVSLHRAHATTRDRIYMALIDRLQLHRRHPTSQNLLLGPGREQDVYLDALDMLTDIRLSRSSQLEHPPLCPATAEPENTTTTTTTTCTEQQPPNRRTPPREEQQPRYLYSTDYFAPDDDPRTPKGFASRWAPTTSASLPTPTRSSPFGRRRSQPSQEPEQEEHRLHPLLVGIPPEEWSSLPSSSLSGMEVHHPFMAVQVGGYPVPEDSLLLAAERGRYDGYYSGANHHRRQGSMGDGQDFGRDCPFRYHLGGTVGGGGGSNDDRSWVDGPSAEGLDMNVVDLALRGGQGGIGVDSRTGSSLEGGLEELDIEEFVNLSGTEDGGGGDGASREGEKSGAVYM</sequence>
<organism evidence="2 3">
    <name type="scientific">Cercophora samala</name>
    <dbReference type="NCBI Taxonomy" id="330535"/>
    <lineage>
        <taxon>Eukaryota</taxon>
        <taxon>Fungi</taxon>
        <taxon>Dikarya</taxon>
        <taxon>Ascomycota</taxon>
        <taxon>Pezizomycotina</taxon>
        <taxon>Sordariomycetes</taxon>
        <taxon>Sordariomycetidae</taxon>
        <taxon>Sordariales</taxon>
        <taxon>Lasiosphaeriaceae</taxon>
        <taxon>Cercophora</taxon>
    </lineage>
</organism>
<evidence type="ECO:0000256" key="1">
    <source>
        <dbReference type="SAM" id="MobiDB-lite"/>
    </source>
</evidence>
<feature type="compositionally biased region" description="Low complexity" evidence="1">
    <location>
        <begin position="370"/>
        <end position="393"/>
    </location>
</feature>
<dbReference type="EMBL" id="JAULSY010000086">
    <property type="protein sequence ID" value="KAK0666558.1"/>
    <property type="molecule type" value="Genomic_DNA"/>
</dbReference>
<feature type="region of interest" description="Disordered" evidence="1">
    <location>
        <begin position="79"/>
        <end position="159"/>
    </location>
</feature>
<name>A0AA40D9A5_9PEZI</name>
<evidence type="ECO:0000313" key="3">
    <source>
        <dbReference type="Proteomes" id="UP001174997"/>
    </source>
</evidence>
<dbReference type="AlphaFoldDB" id="A0AA40D9A5"/>
<feature type="compositionally biased region" description="Basic and acidic residues" evidence="1">
    <location>
        <begin position="255"/>
        <end position="277"/>
    </location>
</feature>
<keyword evidence="3" id="KW-1185">Reference proteome</keyword>
<evidence type="ECO:0000313" key="2">
    <source>
        <dbReference type="EMBL" id="KAK0666558.1"/>
    </source>
</evidence>
<feature type="region of interest" description="Disordered" evidence="1">
    <location>
        <begin position="255"/>
        <end position="304"/>
    </location>
</feature>
<feature type="region of interest" description="Disordered" evidence="1">
    <location>
        <begin position="615"/>
        <end position="639"/>
    </location>
</feature>
<gene>
    <name evidence="2" type="ORF">QBC41DRAFT_397965</name>
</gene>
<feature type="compositionally biased region" description="Low complexity" evidence="1">
    <location>
        <begin position="96"/>
        <end position="106"/>
    </location>
</feature>
<proteinExistence type="predicted"/>
<protein>
    <submittedName>
        <fullName evidence="2">Uncharacterized protein</fullName>
    </submittedName>
</protein>
<reference evidence="2" key="1">
    <citation type="submission" date="2023-06" db="EMBL/GenBank/DDBJ databases">
        <title>Genome-scale phylogeny and comparative genomics of the fungal order Sordariales.</title>
        <authorList>
            <consortium name="Lawrence Berkeley National Laboratory"/>
            <person name="Hensen N."/>
            <person name="Bonometti L."/>
            <person name="Westerberg I."/>
            <person name="Brannstrom I.O."/>
            <person name="Guillou S."/>
            <person name="Cros-Aarteil S."/>
            <person name="Calhoun S."/>
            <person name="Haridas S."/>
            <person name="Kuo A."/>
            <person name="Mondo S."/>
            <person name="Pangilinan J."/>
            <person name="Riley R."/>
            <person name="Labutti K."/>
            <person name="Andreopoulos B."/>
            <person name="Lipzen A."/>
            <person name="Chen C."/>
            <person name="Yanf M."/>
            <person name="Daum C."/>
            <person name="Ng V."/>
            <person name="Clum A."/>
            <person name="Steindorff A."/>
            <person name="Ohm R."/>
            <person name="Martin F."/>
            <person name="Silar P."/>
            <person name="Natvig D."/>
            <person name="Lalanne C."/>
            <person name="Gautier V."/>
            <person name="Ament-Velasquez S.L."/>
            <person name="Kruys A."/>
            <person name="Hutchinson M.I."/>
            <person name="Powell A.J."/>
            <person name="Barry K."/>
            <person name="Miller A.N."/>
            <person name="Grigoriev I.V."/>
            <person name="Debuchy R."/>
            <person name="Gladieux P."/>
            <person name="Thoren M.H."/>
            <person name="Johannesson H."/>
        </authorList>
    </citation>
    <scope>NUCLEOTIDE SEQUENCE</scope>
    <source>
        <strain evidence="2">CBS 307.81</strain>
    </source>
</reference>
<feature type="compositionally biased region" description="Polar residues" evidence="1">
    <location>
        <begin position="123"/>
        <end position="132"/>
    </location>
</feature>
<accession>A0AA40D9A5</accession>
<dbReference type="Proteomes" id="UP001174997">
    <property type="component" value="Unassembled WGS sequence"/>
</dbReference>
<comment type="caution">
    <text evidence="2">The sequence shown here is derived from an EMBL/GenBank/DDBJ whole genome shotgun (WGS) entry which is preliminary data.</text>
</comment>